<accession>A0A0F8X866</accession>
<feature type="non-terminal residue" evidence="1">
    <location>
        <position position="1"/>
    </location>
</feature>
<proteinExistence type="predicted"/>
<dbReference type="EMBL" id="LAZR01060608">
    <property type="protein sequence ID" value="KKK65332.1"/>
    <property type="molecule type" value="Genomic_DNA"/>
</dbReference>
<protein>
    <submittedName>
        <fullName evidence="1">Uncharacterized protein</fullName>
    </submittedName>
</protein>
<organism evidence="1">
    <name type="scientific">marine sediment metagenome</name>
    <dbReference type="NCBI Taxonomy" id="412755"/>
    <lineage>
        <taxon>unclassified sequences</taxon>
        <taxon>metagenomes</taxon>
        <taxon>ecological metagenomes</taxon>
    </lineage>
</organism>
<name>A0A0F8X866_9ZZZZ</name>
<reference evidence="1" key="1">
    <citation type="journal article" date="2015" name="Nature">
        <title>Complex archaea that bridge the gap between prokaryotes and eukaryotes.</title>
        <authorList>
            <person name="Spang A."/>
            <person name="Saw J.H."/>
            <person name="Jorgensen S.L."/>
            <person name="Zaremba-Niedzwiedzka K."/>
            <person name="Martijn J."/>
            <person name="Lind A.E."/>
            <person name="van Eijk R."/>
            <person name="Schleper C."/>
            <person name="Guy L."/>
            <person name="Ettema T.J."/>
        </authorList>
    </citation>
    <scope>NUCLEOTIDE SEQUENCE</scope>
</reference>
<sequence>VRRLAETGLTPTIERGVWEQLPPETRVFYEPTEYKGLKYQEGIAGAYGRGTEALLADPFVGFQKKYEDTWAKWPAKLGVGFATYMAPHSLITEQYSRKGALAFTSGVPHFGPTAIYPFVAGAPAWQKGLGIGMSLLPYAVGPAGLAASWAGRGISKVPVLGTAMRGVTWAPRQVLGATGAVMKPISPFMPWRAAYTTSEIAGRVGLGRIPGLGSFGMRAGWWGQGDLFPKGKVVPYERWPKPRTMTPAETELSRQRWFKQQEISGKHVVETPEGLHYLDPRTGAWRMTPWKDVPPEYFKPATDVGFGGGGGMSLEPGVVAQAPVSITSPMQIFTRLAPRVAATATVAAVPWAATVAPTAVAIATTTPVQA</sequence>
<evidence type="ECO:0000313" key="1">
    <source>
        <dbReference type="EMBL" id="KKK65332.1"/>
    </source>
</evidence>
<comment type="caution">
    <text evidence="1">The sequence shown here is derived from an EMBL/GenBank/DDBJ whole genome shotgun (WGS) entry which is preliminary data.</text>
</comment>
<dbReference type="AlphaFoldDB" id="A0A0F8X866"/>
<gene>
    <name evidence="1" type="ORF">LCGC14_2975220</name>
</gene>
<feature type="non-terminal residue" evidence="1">
    <location>
        <position position="370"/>
    </location>
</feature>